<gene>
    <name evidence="1" type="ORF">LX74_01672</name>
</gene>
<evidence type="ECO:0000313" key="2">
    <source>
        <dbReference type="Proteomes" id="UP000324513"/>
    </source>
</evidence>
<comment type="caution">
    <text evidence="1">The sequence shown here is derived from an EMBL/GenBank/DDBJ whole genome shotgun (WGS) entry which is preliminary data.</text>
</comment>
<protein>
    <submittedName>
        <fullName evidence="1">Uncharacterized protein</fullName>
    </submittedName>
</protein>
<accession>A0ABY3NGQ3</accession>
<keyword evidence="2" id="KW-1185">Reference proteome</keyword>
<dbReference type="Proteomes" id="UP000324513">
    <property type="component" value="Unassembled WGS sequence"/>
</dbReference>
<evidence type="ECO:0000313" key="1">
    <source>
        <dbReference type="EMBL" id="TYO92015.1"/>
    </source>
</evidence>
<name>A0ABY3NGQ3_ELIMR</name>
<dbReference type="EMBL" id="VNHK01000005">
    <property type="protein sequence ID" value="TYO92015.1"/>
    <property type="molecule type" value="Genomic_DNA"/>
</dbReference>
<reference evidence="1 2" key="1">
    <citation type="submission" date="2019-07" db="EMBL/GenBank/DDBJ databases">
        <title>Genomic Encyclopedia of Archaeal and Bacterial Type Strains, Phase II (KMG-II): from individual species to whole genera.</title>
        <authorList>
            <person name="Goeker M."/>
        </authorList>
    </citation>
    <scope>NUCLEOTIDE SEQUENCE [LARGE SCALE GENOMIC DNA]</scope>
    <source>
        <strain evidence="1 2">DSM 14571</strain>
    </source>
</reference>
<dbReference type="RefSeq" id="WP_065080902.1">
    <property type="nucleotide sequence ID" value="NZ_FLSS01000036.1"/>
</dbReference>
<organism evidence="1 2">
    <name type="scientific">Elizabethkingia miricola</name>
    <name type="common">Chryseobacterium miricola</name>
    <dbReference type="NCBI Taxonomy" id="172045"/>
    <lineage>
        <taxon>Bacteria</taxon>
        <taxon>Pseudomonadati</taxon>
        <taxon>Bacteroidota</taxon>
        <taxon>Flavobacteriia</taxon>
        <taxon>Flavobacteriales</taxon>
        <taxon>Weeksellaceae</taxon>
        <taxon>Elizabethkingia</taxon>
    </lineage>
</organism>
<sequence length="455" mass="52718">MKLEDELKSFEAKVRDIYCNVRYDSNGLNQDQKLKEEEKKEILREIIKNFKIGQKKILTELRLLQSLSKVNQTELITARREGDKKKAKVLMEGSKIFEYQKSIYRSLADTIAWQLLNGEHYLYRRLYTGEEGTKDLSDQSFNYVIDFNDQINTDPDSFCLISDITSNIQLGDCLIKDKEGIKISEIKSGEINFRVLDVIEDRNLTDDSFDEKDFSPEFDEKFIKQMKRVVAQKGKNERAVKIVKEHKGPDPKYKDAEVHIVENDFPLGTYHADLVGLLGELKTEDYAYTCIGEIIHIGIYKNEWRTYGQFSMKQLCAPYPFVDLMSSRTLICEPIFLKPFPEEIIMDMVMGRIKVFIGVNYDNFIEFSNGLGVKASWSSAKELQKYLENFKHDRRTIFSFENKGIKLEIDGHEIFVGGGFFSKMIFDHFLPQTMILKYSGLIDGVVNSGKENKNP</sequence>
<proteinExistence type="predicted"/>